<proteinExistence type="inferred from homology"/>
<dbReference type="InterPro" id="IPR025997">
    <property type="entry name" value="SBP_2_dom"/>
</dbReference>
<evidence type="ECO:0000259" key="4">
    <source>
        <dbReference type="Pfam" id="PF13407"/>
    </source>
</evidence>
<dbReference type="Gene3D" id="3.40.50.2300">
    <property type="match status" value="2"/>
</dbReference>
<evidence type="ECO:0000256" key="2">
    <source>
        <dbReference type="ARBA" id="ARBA00007639"/>
    </source>
</evidence>
<comment type="subcellular location">
    <subcellularLocation>
        <location evidence="1">Periplasm</location>
    </subcellularLocation>
</comment>
<dbReference type="OrthoDB" id="257716at2"/>
<feature type="domain" description="Periplasmic binding protein" evidence="4">
    <location>
        <begin position="33"/>
        <end position="279"/>
    </location>
</feature>
<accession>A0A4R3YWT8</accession>
<dbReference type="SUPFAM" id="SSF53822">
    <property type="entry name" value="Periplasmic binding protein-like I"/>
    <property type="match status" value="1"/>
</dbReference>
<protein>
    <submittedName>
        <fullName evidence="5">Simple sugar transport system substrate-binding protein</fullName>
    </submittedName>
</protein>
<reference evidence="5 6" key="1">
    <citation type="submission" date="2019-03" db="EMBL/GenBank/DDBJ databases">
        <title>Above-ground endophytic microbial communities from plants in different locations in the United States.</title>
        <authorList>
            <person name="Frank C."/>
        </authorList>
    </citation>
    <scope>NUCLEOTIDE SEQUENCE [LARGE SCALE GENOMIC DNA]</scope>
    <source>
        <strain evidence="5 6">LP_13_YM</strain>
    </source>
</reference>
<dbReference type="InterPro" id="IPR050555">
    <property type="entry name" value="Bact_Solute-Bind_Prot2"/>
</dbReference>
<dbReference type="AlphaFoldDB" id="A0A4R3YWT8"/>
<dbReference type="CDD" id="cd06312">
    <property type="entry name" value="PBP1_ABC_sugar_binding-like"/>
    <property type="match status" value="1"/>
</dbReference>
<evidence type="ECO:0000313" key="5">
    <source>
        <dbReference type="EMBL" id="TCV95904.1"/>
    </source>
</evidence>
<dbReference type="GO" id="GO:0030288">
    <property type="term" value="C:outer membrane-bounded periplasmic space"/>
    <property type="evidence" value="ECO:0007669"/>
    <property type="project" value="TreeGrafter"/>
</dbReference>
<name>A0A4R3YWT8_9GAMM</name>
<dbReference type="GO" id="GO:0030246">
    <property type="term" value="F:carbohydrate binding"/>
    <property type="evidence" value="ECO:0007669"/>
    <property type="project" value="TreeGrafter"/>
</dbReference>
<feature type="signal peptide" evidence="3">
    <location>
        <begin position="1"/>
        <end position="25"/>
    </location>
</feature>
<evidence type="ECO:0000256" key="3">
    <source>
        <dbReference type="SAM" id="SignalP"/>
    </source>
</evidence>
<dbReference type="GO" id="GO:0055085">
    <property type="term" value="P:transmembrane transport"/>
    <property type="evidence" value="ECO:0007669"/>
    <property type="project" value="UniProtKB-ARBA"/>
</dbReference>
<dbReference type="Pfam" id="PF13407">
    <property type="entry name" value="Peripla_BP_4"/>
    <property type="match status" value="1"/>
</dbReference>
<organism evidence="5 6">
    <name type="scientific">Luteibacter rhizovicinus</name>
    <dbReference type="NCBI Taxonomy" id="242606"/>
    <lineage>
        <taxon>Bacteria</taxon>
        <taxon>Pseudomonadati</taxon>
        <taxon>Pseudomonadota</taxon>
        <taxon>Gammaproteobacteria</taxon>
        <taxon>Lysobacterales</taxon>
        <taxon>Rhodanobacteraceae</taxon>
        <taxon>Luteibacter</taxon>
    </lineage>
</organism>
<dbReference type="InterPro" id="IPR028082">
    <property type="entry name" value="Peripla_BP_I"/>
</dbReference>
<dbReference type="EMBL" id="SMCS01000002">
    <property type="protein sequence ID" value="TCV95904.1"/>
    <property type="molecule type" value="Genomic_DNA"/>
</dbReference>
<comment type="caution">
    <text evidence="5">The sequence shown here is derived from an EMBL/GenBank/DDBJ whole genome shotgun (WGS) entry which is preliminary data.</text>
</comment>
<evidence type="ECO:0000256" key="1">
    <source>
        <dbReference type="ARBA" id="ARBA00004418"/>
    </source>
</evidence>
<sequence>MRFNTFYALSAAALIFGVASSAVSAAPGDRYVLVTHAADSDSWWNTIKNSIRQASEDFGVEVDYRNPPNGDLSDMARLLEQAAARNYSGVAFDIADFNVLQKSAARVTAKGIPVVTINSGTAEESKKLGAIMHIGQPEYDAGKAAGERAKAAGITSFVCVNHYATNQASFQRCQGFADAIGADMRKSMIDSGMDPTVVASKVNAYLRNNPKTQAVLALGPNAAEPTIQVLEKMGLSGKTYFATFDLSPAIIQGIKHGTVTFAIDQQPYLQGYMGIAALVIAHDQKTNDPAKIIAALKANPKFQARLKEYDLKPVYSATGVSSGPAFVTKDNVATVEKYAGQYR</sequence>
<keyword evidence="5" id="KW-0813">Transport</keyword>
<dbReference type="RefSeq" id="WP_132142132.1">
    <property type="nucleotide sequence ID" value="NZ_SMCS01000002.1"/>
</dbReference>
<dbReference type="Proteomes" id="UP000295645">
    <property type="component" value="Unassembled WGS sequence"/>
</dbReference>
<keyword evidence="3" id="KW-0732">Signal</keyword>
<keyword evidence="6" id="KW-1185">Reference proteome</keyword>
<gene>
    <name evidence="5" type="ORF">EC912_102249</name>
</gene>
<keyword evidence="5" id="KW-0762">Sugar transport</keyword>
<feature type="chain" id="PRO_5020868439" evidence="3">
    <location>
        <begin position="26"/>
        <end position="343"/>
    </location>
</feature>
<evidence type="ECO:0000313" key="6">
    <source>
        <dbReference type="Proteomes" id="UP000295645"/>
    </source>
</evidence>
<dbReference type="PANTHER" id="PTHR30036">
    <property type="entry name" value="D-XYLOSE-BINDING PERIPLASMIC PROTEIN"/>
    <property type="match status" value="1"/>
</dbReference>
<comment type="similarity">
    <text evidence="2">Belongs to the bacterial solute-binding protein 2 family.</text>
</comment>
<dbReference type="PANTHER" id="PTHR30036:SF7">
    <property type="entry name" value="ABC TRANSPORTER PERIPLASMIC-BINDING PROTEIN YPHF"/>
    <property type="match status" value="1"/>
</dbReference>